<feature type="transmembrane region" description="Helical" evidence="6">
    <location>
        <begin position="21"/>
        <end position="40"/>
    </location>
</feature>
<evidence type="ECO:0000256" key="4">
    <source>
        <dbReference type="ARBA" id="ARBA00022989"/>
    </source>
</evidence>
<feature type="transmembrane region" description="Helical" evidence="6">
    <location>
        <begin position="52"/>
        <end position="76"/>
    </location>
</feature>
<dbReference type="InterPro" id="IPR020846">
    <property type="entry name" value="MFS_dom"/>
</dbReference>
<dbReference type="Gene3D" id="1.20.1720.10">
    <property type="entry name" value="Multidrug resistance protein D"/>
    <property type="match status" value="1"/>
</dbReference>
<proteinExistence type="predicted"/>
<organism evidence="8 9">
    <name type="scientific">Paenibacillus peoriae</name>
    <dbReference type="NCBI Taxonomy" id="59893"/>
    <lineage>
        <taxon>Bacteria</taxon>
        <taxon>Bacillati</taxon>
        <taxon>Bacillota</taxon>
        <taxon>Bacilli</taxon>
        <taxon>Bacillales</taxon>
        <taxon>Paenibacillaceae</taxon>
        <taxon>Paenibacillus</taxon>
    </lineage>
</organism>
<accession>A0ABU1Q8E3</accession>
<dbReference type="SUPFAM" id="SSF103473">
    <property type="entry name" value="MFS general substrate transporter"/>
    <property type="match status" value="1"/>
</dbReference>
<evidence type="ECO:0000256" key="1">
    <source>
        <dbReference type="ARBA" id="ARBA00004651"/>
    </source>
</evidence>
<dbReference type="InterPro" id="IPR036259">
    <property type="entry name" value="MFS_trans_sf"/>
</dbReference>
<comment type="caution">
    <text evidence="8">The sequence shown here is derived from an EMBL/GenBank/DDBJ whole genome shotgun (WGS) entry which is preliminary data.</text>
</comment>
<comment type="subcellular location">
    <subcellularLocation>
        <location evidence="1">Cell membrane</location>
        <topology evidence="1">Multi-pass membrane protein</topology>
    </subcellularLocation>
</comment>
<name>A0ABU1Q8E3_9BACL</name>
<keyword evidence="4 6" id="KW-1133">Transmembrane helix</keyword>
<evidence type="ECO:0000256" key="3">
    <source>
        <dbReference type="ARBA" id="ARBA00022692"/>
    </source>
</evidence>
<evidence type="ECO:0000313" key="8">
    <source>
        <dbReference type="EMBL" id="MDR6775901.1"/>
    </source>
</evidence>
<feature type="domain" description="Major facilitator superfamily (MFS) profile" evidence="7">
    <location>
        <begin position="23"/>
        <end position="78"/>
    </location>
</feature>
<keyword evidence="5 6" id="KW-0472">Membrane</keyword>
<keyword evidence="2" id="KW-0813">Transport</keyword>
<dbReference type="Proteomes" id="UP001266807">
    <property type="component" value="Unassembled WGS sequence"/>
</dbReference>
<evidence type="ECO:0000256" key="6">
    <source>
        <dbReference type="SAM" id="Phobius"/>
    </source>
</evidence>
<sequence length="78" mass="8392">MSTAGVVISSSKIDLYKIKRTPILVALVIGAFIAILSETLLSNALPELMQEFGVTASTIQWLTTAYMLVVGVLVPVQR</sequence>
<gene>
    <name evidence="8" type="ORF">J2W98_000148</name>
</gene>
<dbReference type="EMBL" id="JAVDUG010000001">
    <property type="protein sequence ID" value="MDR6775901.1"/>
    <property type="molecule type" value="Genomic_DNA"/>
</dbReference>
<reference evidence="8 9" key="1">
    <citation type="submission" date="2023-07" db="EMBL/GenBank/DDBJ databases">
        <title>Sorghum-associated microbial communities from plants grown in Nebraska, USA.</title>
        <authorList>
            <person name="Schachtman D."/>
        </authorList>
    </citation>
    <scope>NUCLEOTIDE SEQUENCE [LARGE SCALE GENOMIC DNA]</scope>
    <source>
        <strain evidence="8 9">BE143</strain>
    </source>
</reference>
<evidence type="ECO:0000313" key="9">
    <source>
        <dbReference type="Proteomes" id="UP001266807"/>
    </source>
</evidence>
<keyword evidence="9" id="KW-1185">Reference proteome</keyword>
<dbReference type="PROSITE" id="PS50850">
    <property type="entry name" value="MFS"/>
    <property type="match status" value="1"/>
</dbReference>
<protein>
    <submittedName>
        <fullName evidence="8">MFS family arabinose efflux permease</fullName>
    </submittedName>
</protein>
<evidence type="ECO:0000256" key="2">
    <source>
        <dbReference type="ARBA" id="ARBA00022448"/>
    </source>
</evidence>
<evidence type="ECO:0000259" key="7">
    <source>
        <dbReference type="PROSITE" id="PS50850"/>
    </source>
</evidence>
<keyword evidence="3 6" id="KW-0812">Transmembrane</keyword>
<evidence type="ECO:0000256" key="5">
    <source>
        <dbReference type="ARBA" id="ARBA00023136"/>
    </source>
</evidence>